<dbReference type="RefSeq" id="WP_431310141.1">
    <property type="nucleotide sequence ID" value="NZ_BSUM01000001.1"/>
</dbReference>
<dbReference type="PANTHER" id="PTHR11241:SF0">
    <property type="entry name" value="DEOXYURIDINE 5'-TRIPHOSPHATE NUCLEOTIDOHYDROLASE"/>
    <property type="match status" value="1"/>
</dbReference>
<feature type="domain" description="dUTPase-like" evidence="10">
    <location>
        <begin position="46"/>
        <end position="175"/>
    </location>
</feature>
<dbReference type="Pfam" id="PF00692">
    <property type="entry name" value="dUTPase"/>
    <property type="match status" value="1"/>
</dbReference>
<comment type="cofactor">
    <cofactor evidence="1 8">
        <name>Mg(2+)</name>
        <dbReference type="ChEBI" id="CHEBI:18420"/>
    </cofactor>
</comment>
<comment type="catalytic activity">
    <reaction evidence="7 8">
        <text>dUTP + H2O = dUMP + diphosphate + H(+)</text>
        <dbReference type="Rhea" id="RHEA:10248"/>
        <dbReference type="ChEBI" id="CHEBI:15377"/>
        <dbReference type="ChEBI" id="CHEBI:15378"/>
        <dbReference type="ChEBI" id="CHEBI:33019"/>
        <dbReference type="ChEBI" id="CHEBI:61555"/>
        <dbReference type="ChEBI" id="CHEBI:246422"/>
        <dbReference type="EC" id="3.6.1.23"/>
    </reaction>
</comment>
<feature type="binding site" evidence="8">
    <location>
        <position position="108"/>
    </location>
    <ligand>
        <name>substrate</name>
    </ligand>
</feature>
<comment type="caution">
    <text evidence="11">The sequence shown here is derived from an EMBL/GenBank/DDBJ whole genome shotgun (WGS) entry which is preliminary data.</text>
</comment>
<dbReference type="InterPro" id="IPR008181">
    <property type="entry name" value="dUTPase"/>
</dbReference>
<evidence type="ECO:0000256" key="2">
    <source>
        <dbReference type="ARBA" id="ARBA00006581"/>
    </source>
</evidence>
<dbReference type="NCBIfam" id="TIGR00576">
    <property type="entry name" value="dut"/>
    <property type="match status" value="1"/>
</dbReference>
<comment type="caution">
    <text evidence="8">Lacks conserved residue(s) required for the propagation of feature annotation.</text>
</comment>
<keyword evidence="12" id="KW-1185">Reference proteome</keyword>
<feature type="binding site" evidence="8">
    <location>
        <begin position="112"/>
        <end position="114"/>
    </location>
    <ligand>
        <name>substrate</name>
    </ligand>
</feature>
<evidence type="ECO:0000256" key="4">
    <source>
        <dbReference type="ARBA" id="ARBA00022801"/>
    </source>
</evidence>
<feature type="region of interest" description="Disordered" evidence="9">
    <location>
        <begin position="1"/>
        <end position="29"/>
    </location>
</feature>
<accession>A0AA38CTH4</accession>
<name>A0AA38CTH4_9MICO</name>
<dbReference type="Proteomes" id="UP001157161">
    <property type="component" value="Unassembled WGS sequence"/>
</dbReference>
<dbReference type="GO" id="GO:0004170">
    <property type="term" value="F:dUTP diphosphatase activity"/>
    <property type="evidence" value="ECO:0007669"/>
    <property type="project" value="UniProtKB-UniRule"/>
</dbReference>
<evidence type="ECO:0000256" key="8">
    <source>
        <dbReference type="HAMAP-Rule" id="MF_00116"/>
    </source>
</evidence>
<comment type="pathway">
    <text evidence="8">Pyrimidine metabolism; dUMP biosynthesis; dUMP from dCTP (dUTP route): step 2/2.</text>
</comment>
<dbReference type="HAMAP" id="MF_00116">
    <property type="entry name" value="dUTPase_bact"/>
    <property type="match status" value="1"/>
</dbReference>
<evidence type="ECO:0000256" key="5">
    <source>
        <dbReference type="ARBA" id="ARBA00022842"/>
    </source>
</evidence>
<dbReference type="GO" id="GO:0000287">
    <property type="term" value="F:magnesium ion binding"/>
    <property type="evidence" value="ECO:0007669"/>
    <property type="project" value="UniProtKB-UniRule"/>
</dbReference>
<sequence>MSTSEVDAVTARPASLGAPDAPAGRDPRADVTHVDVPLTLLDPRLPVPAYAHDGDAGADLSARVDVELGPGERALVPTGVAIALPLGWVGLVHPRSGLAARSGVTVLNAPGTIDAGYRGEVAVILLNTDRTRSVTISRGDRIAQLVVQRVATARFDVVDQLPNAARGDGGFGSTGGHASAGKDI</sequence>
<keyword evidence="6 8" id="KW-0546">Nucleotide metabolism</keyword>
<dbReference type="PANTHER" id="PTHR11241">
    <property type="entry name" value="DEOXYURIDINE 5'-TRIPHOSPHATE NUCLEOTIDOHYDROLASE"/>
    <property type="match status" value="1"/>
</dbReference>
<evidence type="ECO:0000313" key="12">
    <source>
        <dbReference type="Proteomes" id="UP001157161"/>
    </source>
</evidence>
<organism evidence="11 12">
    <name type="scientific">Litorihabitans aurantiacus</name>
    <dbReference type="NCBI Taxonomy" id="1930061"/>
    <lineage>
        <taxon>Bacteria</taxon>
        <taxon>Bacillati</taxon>
        <taxon>Actinomycetota</taxon>
        <taxon>Actinomycetes</taxon>
        <taxon>Micrococcales</taxon>
        <taxon>Beutenbergiaceae</taxon>
        <taxon>Litorihabitans</taxon>
    </lineage>
</organism>
<keyword evidence="5 8" id="KW-0460">Magnesium</keyword>
<proteinExistence type="inferred from homology"/>
<dbReference type="CDD" id="cd07557">
    <property type="entry name" value="trimeric_dUTPase"/>
    <property type="match status" value="1"/>
</dbReference>
<evidence type="ECO:0000256" key="7">
    <source>
        <dbReference type="ARBA" id="ARBA00047686"/>
    </source>
</evidence>
<gene>
    <name evidence="8 11" type="primary">dut</name>
    <name evidence="11" type="ORF">GCM10025875_14420</name>
</gene>
<comment type="similarity">
    <text evidence="2 8">Belongs to the dUTPase family.</text>
</comment>
<dbReference type="GO" id="GO:0006226">
    <property type="term" value="P:dUMP biosynthetic process"/>
    <property type="evidence" value="ECO:0007669"/>
    <property type="project" value="UniProtKB-UniRule"/>
</dbReference>
<evidence type="ECO:0000256" key="1">
    <source>
        <dbReference type="ARBA" id="ARBA00001946"/>
    </source>
</evidence>
<keyword evidence="4 8" id="KW-0378">Hydrolase</keyword>
<evidence type="ECO:0000256" key="9">
    <source>
        <dbReference type="SAM" id="MobiDB-lite"/>
    </source>
</evidence>
<keyword evidence="3 8" id="KW-0479">Metal-binding</keyword>
<dbReference type="EC" id="3.6.1.23" evidence="8"/>
<reference evidence="11" key="1">
    <citation type="journal article" date="2014" name="Int. J. Syst. Evol. Microbiol.">
        <title>Complete genome sequence of Corynebacterium casei LMG S-19264T (=DSM 44701T), isolated from a smear-ripened cheese.</title>
        <authorList>
            <consortium name="US DOE Joint Genome Institute (JGI-PGF)"/>
            <person name="Walter F."/>
            <person name="Albersmeier A."/>
            <person name="Kalinowski J."/>
            <person name="Ruckert C."/>
        </authorList>
    </citation>
    <scope>NUCLEOTIDE SEQUENCE</scope>
    <source>
        <strain evidence="11">NBRC 112290</strain>
    </source>
</reference>
<dbReference type="FunFam" id="2.70.40.10:FF:000008">
    <property type="entry name" value="Deoxyuridine 5'-triphosphate nucleotidohydrolase"/>
    <property type="match status" value="1"/>
</dbReference>
<protein>
    <recommendedName>
        <fullName evidence="8">Deoxyuridine 5'-triphosphate nucleotidohydrolase</fullName>
        <shortName evidence="8">dUTPase</shortName>
        <ecNumber evidence="8">3.6.1.23</ecNumber>
    </recommendedName>
    <alternativeName>
        <fullName evidence="8">dUTP pyrophosphatase</fullName>
    </alternativeName>
</protein>
<dbReference type="InterPro" id="IPR036157">
    <property type="entry name" value="dUTPase-like_sf"/>
</dbReference>
<evidence type="ECO:0000313" key="11">
    <source>
        <dbReference type="EMBL" id="GMA31450.1"/>
    </source>
</evidence>
<comment type="function">
    <text evidence="8">This enzyme is involved in nucleotide metabolism: it produces dUMP, the immediate precursor of thymidine nucleotides and it decreases the intracellular concentration of dUTP so that uracil cannot be incorporated into DNA.</text>
</comment>
<feature type="binding site" evidence="8">
    <location>
        <begin position="95"/>
        <end position="97"/>
    </location>
    <ligand>
        <name>substrate</name>
    </ligand>
</feature>
<dbReference type="AlphaFoldDB" id="A0AA38CTH4"/>
<dbReference type="SUPFAM" id="SSF51283">
    <property type="entry name" value="dUTPase-like"/>
    <property type="match status" value="1"/>
</dbReference>
<dbReference type="InterPro" id="IPR033704">
    <property type="entry name" value="dUTPase_trimeric"/>
</dbReference>
<dbReference type="Gene3D" id="2.70.40.10">
    <property type="match status" value="1"/>
</dbReference>
<evidence type="ECO:0000256" key="3">
    <source>
        <dbReference type="ARBA" id="ARBA00022723"/>
    </source>
</evidence>
<reference evidence="11" key="2">
    <citation type="submission" date="2023-02" db="EMBL/GenBank/DDBJ databases">
        <authorList>
            <person name="Sun Q."/>
            <person name="Mori K."/>
        </authorList>
    </citation>
    <scope>NUCLEOTIDE SEQUENCE</scope>
    <source>
        <strain evidence="11">NBRC 112290</strain>
    </source>
</reference>
<evidence type="ECO:0000259" key="10">
    <source>
        <dbReference type="Pfam" id="PF00692"/>
    </source>
</evidence>
<evidence type="ECO:0000256" key="6">
    <source>
        <dbReference type="ARBA" id="ARBA00023080"/>
    </source>
</evidence>
<dbReference type="GO" id="GO:0046081">
    <property type="term" value="P:dUTP catabolic process"/>
    <property type="evidence" value="ECO:0007669"/>
    <property type="project" value="InterPro"/>
</dbReference>
<dbReference type="NCBIfam" id="NF001862">
    <property type="entry name" value="PRK00601.1"/>
    <property type="match status" value="1"/>
</dbReference>
<dbReference type="EMBL" id="BSUM01000001">
    <property type="protein sequence ID" value="GMA31450.1"/>
    <property type="molecule type" value="Genomic_DNA"/>
</dbReference>
<dbReference type="InterPro" id="IPR029054">
    <property type="entry name" value="dUTPase-like"/>
</dbReference>